<sequence length="402" mass="45921">MANTINSVYSLVLERELDKLHQETGIASLSYLGSQVSRGIAEVRRAYLVKSLRSGTTFVDYGDVRNRIAYLYKFAMFHTAIAEYLFTFLYNTSVLFQETIIKRSSTLKICSIGGGPGSEMFGIILALQKLFPPDTIHATVIDICEAWKETFYFLLIVLEAQLKDLDFKRKSLVCEDLFNRVWSYEIEEEITSADIVTMMKFVSTIAWDEQMCEHVLMRIFQLMKFGSFVVYIENAGGQSFNIVSKMASRCGLREVIQPVIGKRFKSSLKTFGILSEIQRHVGSGPLKSTTVSFAVWQNIGSESLSRQTQQRNPCYGSNSLSRMMIRQDSCSSLDDIDLRPQQSTSYNINTIINSDDEDDESLESLEVMLIRSTTYPMYKRSNFQKSLVERVSQQIWQYCTII</sequence>
<evidence type="ECO:0000313" key="2">
    <source>
        <dbReference type="RefSeq" id="XP_022257551.1"/>
    </source>
</evidence>
<dbReference type="Proteomes" id="UP000694941">
    <property type="component" value="Unplaced"/>
</dbReference>
<evidence type="ECO:0000313" key="1">
    <source>
        <dbReference type="Proteomes" id="UP000694941"/>
    </source>
</evidence>
<reference evidence="2" key="1">
    <citation type="submission" date="2025-08" db="UniProtKB">
        <authorList>
            <consortium name="RefSeq"/>
        </authorList>
    </citation>
    <scope>IDENTIFICATION</scope>
    <source>
        <tissue evidence="2">Muscle</tissue>
    </source>
</reference>
<dbReference type="RefSeq" id="XP_022257551.1">
    <property type="nucleotide sequence ID" value="XM_022401843.1"/>
</dbReference>
<gene>
    <name evidence="2" type="primary">LOC111089406</name>
</gene>
<organism evidence="1 2">
    <name type="scientific">Limulus polyphemus</name>
    <name type="common">Atlantic horseshoe crab</name>
    <dbReference type="NCBI Taxonomy" id="6850"/>
    <lineage>
        <taxon>Eukaryota</taxon>
        <taxon>Metazoa</taxon>
        <taxon>Ecdysozoa</taxon>
        <taxon>Arthropoda</taxon>
        <taxon>Chelicerata</taxon>
        <taxon>Merostomata</taxon>
        <taxon>Xiphosura</taxon>
        <taxon>Limulidae</taxon>
        <taxon>Limulus</taxon>
    </lineage>
</organism>
<proteinExistence type="predicted"/>
<name>A0ABM1TNU5_LIMPO</name>
<accession>A0ABM1TNU5</accession>
<keyword evidence="1" id="KW-1185">Reference proteome</keyword>
<protein>
    <submittedName>
        <fullName evidence="2">Uncharacterized protein LOC111089406</fullName>
    </submittedName>
</protein>
<dbReference type="GeneID" id="111089406"/>